<dbReference type="InterPro" id="IPR051044">
    <property type="entry name" value="MAG_DAG_Lipase"/>
</dbReference>
<feature type="domain" description="Serine aminopeptidase S33" evidence="1">
    <location>
        <begin position="68"/>
        <end position="321"/>
    </location>
</feature>
<sequence length="337" mass="39613">MNYFGIVLFLVAVFIPQIHYRRKKHESVMDFSDLTFNVIEEDKDKYKKVLFKSYDDFILDAKLYEAEDTKAVVQIIHGALEHKERYIDMINYLVKSGYSCFISDNRGHGLSTDGRYELGYMDGAEKIVYDNFLITEYLNNRFLGKKIYIFGHSLGSIFARIYLQDCDLKIDKLVLCGPPNFNPMSYLAKFFGNIFTFYLGEHRTLLIFKFLYRGKERYMDSISYDTDNLLAIKNDDLMPAVYKNRAYLTVFESVEELNNLKKFKCQNKDLDILIIAGKEDPFTGFENGLNQTIKDLTSIGYRNIKKIVYDSMKHEIIHEQDKETVFKDLVNFFDENY</sequence>
<dbReference type="Proteomes" id="UP001549162">
    <property type="component" value="Unassembled WGS sequence"/>
</dbReference>
<dbReference type="Gene3D" id="3.40.50.1820">
    <property type="entry name" value="alpha/beta hydrolase"/>
    <property type="match status" value="1"/>
</dbReference>
<dbReference type="RefSeq" id="WP_354369157.1">
    <property type="nucleotide sequence ID" value="NZ_JBEPMA010000016.1"/>
</dbReference>
<dbReference type="PANTHER" id="PTHR11614">
    <property type="entry name" value="PHOSPHOLIPASE-RELATED"/>
    <property type="match status" value="1"/>
</dbReference>
<evidence type="ECO:0000313" key="2">
    <source>
        <dbReference type="EMBL" id="MET3618114.1"/>
    </source>
</evidence>
<reference evidence="2 3" key="1">
    <citation type="submission" date="2024-06" db="EMBL/GenBank/DDBJ databases">
        <title>Genomic Encyclopedia of Type Strains, Phase IV (KMG-IV): sequencing the most valuable type-strain genomes for metagenomic binning, comparative biology and taxonomic classification.</title>
        <authorList>
            <person name="Goeker M."/>
        </authorList>
    </citation>
    <scope>NUCLEOTIDE SEQUENCE [LARGE SCALE GENOMIC DNA]</scope>
    <source>
        <strain evidence="2 3">DSM 21460</strain>
    </source>
</reference>
<evidence type="ECO:0000313" key="3">
    <source>
        <dbReference type="Proteomes" id="UP001549162"/>
    </source>
</evidence>
<name>A0ABV2JEC3_9FIRM</name>
<dbReference type="GO" id="GO:0016787">
    <property type="term" value="F:hydrolase activity"/>
    <property type="evidence" value="ECO:0007669"/>
    <property type="project" value="UniProtKB-KW"/>
</dbReference>
<protein>
    <submittedName>
        <fullName evidence="2">Alpha-beta hydrolase superfamily lysophospholipase</fullName>
    </submittedName>
</protein>
<keyword evidence="2" id="KW-0378">Hydrolase</keyword>
<gene>
    <name evidence="2" type="ORF">ABID14_001749</name>
</gene>
<comment type="caution">
    <text evidence="2">The sequence shown here is derived from an EMBL/GenBank/DDBJ whole genome shotgun (WGS) entry which is preliminary data.</text>
</comment>
<dbReference type="InterPro" id="IPR022742">
    <property type="entry name" value="Hydrolase_4"/>
</dbReference>
<organism evidence="2 3">
    <name type="scientific">Peptoniphilus olsenii</name>
    <dbReference type="NCBI Taxonomy" id="411570"/>
    <lineage>
        <taxon>Bacteria</taxon>
        <taxon>Bacillati</taxon>
        <taxon>Bacillota</taxon>
        <taxon>Tissierellia</taxon>
        <taxon>Tissierellales</taxon>
        <taxon>Peptoniphilaceae</taxon>
        <taxon>Peptoniphilus</taxon>
    </lineage>
</organism>
<dbReference type="Pfam" id="PF12146">
    <property type="entry name" value="Hydrolase_4"/>
    <property type="match status" value="1"/>
</dbReference>
<dbReference type="EMBL" id="JBEPMA010000016">
    <property type="protein sequence ID" value="MET3618114.1"/>
    <property type="molecule type" value="Genomic_DNA"/>
</dbReference>
<proteinExistence type="predicted"/>
<dbReference type="InterPro" id="IPR029058">
    <property type="entry name" value="AB_hydrolase_fold"/>
</dbReference>
<dbReference type="SUPFAM" id="SSF53474">
    <property type="entry name" value="alpha/beta-Hydrolases"/>
    <property type="match status" value="1"/>
</dbReference>
<keyword evidence="3" id="KW-1185">Reference proteome</keyword>
<evidence type="ECO:0000259" key="1">
    <source>
        <dbReference type="Pfam" id="PF12146"/>
    </source>
</evidence>
<accession>A0ABV2JEC3</accession>